<reference evidence="6" key="1">
    <citation type="submission" date="2020-01" db="EMBL/GenBank/DDBJ databases">
        <authorList>
            <person name="Meier V. D."/>
            <person name="Meier V D."/>
        </authorList>
    </citation>
    <scope>NUCLEOTIDE SEQUENCE</scope>
    <source>
        <strain evidence="6">HLG_WM_MAG_01</strain>
    </source>
</reference>
<dbReference type="InterPro" id="IPR012349">
    <property type="entry name" value="Split_barrel_FMN-bd"/>
</dbReference>
<dbReference type="Pfam" id="PF01613">
    <property type="entry name" value="Flavin_Reduct"/>
    <property type="match status" value="1"/>
</dbReference>
<dbReference type="SMART" id="SM00903">
    <property type="entry name" value="Flavin_Reduct"/>
    <property type="match status" value="1"/>
</dbReference>
<dbReference type="GO" id="GO:0004497">
    <property type="term" value="F:monooxygenase activity"/>
    <property type="evidence" value="ECO:0007669"/>
    <property type="project" value="UniProtKB-KW"/>
</dbReference>
<dbReference type="PANTHER" id="PTHR33798">
    <property type="entry name" value="FLAVOPROTEIN OXYGENASE"/>
    <property type="match status" value="1"/>
</dbReference>
<organism evidence="6">
    <name type="scientific">uncultured Sulfurovum sp</name>
    <dbReference type="NCBI Taxonomy" id="269237"/>
    <lineage>
        <taxon>Bacteria</taxon>
        <taxon>Pseudomonadati</taxon>
        <taxon>Campylobacterota</taxon>
        <taxon>Epsilonproteobacteria</taxon>
        <taxon>Campylobacterales</taxon>
        <taxon>Sulfurovaceae</taxon>
        <taxon>Sulfurovum</taxon>
        <taxon>environmental samples</taxon>
    </lineage>
</organism>
<keyword evidence="6" id="KW-0503">Monooxygenase</keyword>
<dbReference type="GO" id="GO:0010181">
    <property type="term" value="F:FMN binding"/>
    <property type="evidence" value="ECO:0007669"/>
    <property type="project" value="InterPro"/>
</dbReference>
<evidence type="ECO:0000313" key="6">
    <source>
        <dbReference type="EMBL" id="CAA6828512.1"/>
    </source>
</evidence>
<dbReference type="EMBL" id="CACVAS010000170">
    <property type="protein sequence ID" value="CAA6828512.1"/>
    <property type="molecule type" value="Genomic_DNA"/>
</dbReference>
<comment type="similarity">
    <text evidence="4">Belongs to the flavoredoxin family.</text>
</comment>
<name>A0A6S6UIK0_9BACT</name>
<dbReference type="AlphaFoldDB" id="A0A6S6UIK0"/>
<evidence type="ECO:0000256" key="4">
    <source>
        <dbReference type="ARBA" id="ARBA00038054"/>
    </source>
</evidence>
<dbReference type="Gene3D" id="2.30.110.10">
    <property type="entry name" value="Electron Transport, Fmn-binding Protein, Chain A"/>
    <property type="match status" value="1"/>
</dbReference>
<comment type="cofactor">
    <cofactor evidence="1">
        <name>FMN</name>
        <dbReference type="ChEBI" id="CHEBI:58210"/>
    </cofactor>
</comment>
<gene>
    <name evidence="6" type="ORF">HELGO_WM2026</name>
</gene>
<dbReference type="EC" id="1.14.13.-" evidence="6"/>
<evidence type="ECO:0000256" key="1">
    <source>
        <dbReference type="ARBA" id="ARBA00001917"/>
    </source>
</evidence>
<dbReference type="GO" id="GO:0016646">
    <property type="term" value="F:oxidoreductase activity, acting on the CH-NH group of donors, NAD or NADP as acceptor"/>
    <property type="evidence" value="ECO:0007669"/>
    <property type="project" value="UniProtKB-ARBA"/>
</dbReference>
<proteinExistence type="inferred from homology"/>
<dbReference type="PANTHER" id="PTHR33798:SF5">
    <property type="entry name" value="FLAVIN REDUCTASE LIKE DOMAIN-CONTAINING PROTEIN"/>
    <property type="match status" value="1"/>
</dbReference>
<evidence type="ECO:0000256" key="3">
    <source>
        <dbReference type="ARBA" id="ARBA00022643"/>
    </source>
</evidence>
<dbReference type="SUPFAM" id="SSF50475">
    <property type="entry name" value="FMN-binding split barrel"/>
    <property type="match status" value="1"/>
</dbReference>
<feature type="domain" description="Flavin reductase like" evidence="5">
    <location>
        <begin position="19"/>
        <end position="178"/>
    </location>
</feature>
<evidence type="ECO:0000259" key="5">
    <source>
        <dbReference type="SMART" id="SM00903"/>
    </source>
</evidence>
<keyword evidence="3" id="KW-0288">FMN</keyword>
<keyword evidence="6" id="KW-0560">Oxidoreductase</keyword>
<dbReference type="InterPro" id="IPR002563">
    <property type="entry name" value="Flavin_Rdtase-like_dom"/>
</dbReference>
<evidence type="ECO:0000256" key="2">
    <source>
        <dbReference type="ARBA" id="ARBA00022630"/>
    </source>
</evidence>
<keyword evidence="2" id="KW-0285">Flavoprotein</keyword>
<sequence length="196" mass="22001">MLIDFTAKTSSERYKLMAGSVVPRPIAWIVTQGEVLNMAPFSYFTPLSSEPATMIVSIGHRVDGTPKDTLRNLRENKKCIICIVDDEHFEKMHLSSKALEADKSELAEFDIATESLLEEYPPVPKDIKIAYFCEYLQEVDLSNSKTIPTIVEIKHLYINDTIISNTEKLSFEVDAIGRVGRGYAKLGDDVLAPEFP</sequence>
<protein>
    <submittedName>
        <fullName evidence="6">Nitrilotriacetate monooxygenase component B (EC)</fullName>
        <ecNumber evidence="6">1.14.13.-</ecNumber>
    </submittedName>
</protein>
<accession>A0A6S6UIK0</accession>